<keyword evidence="9" id="KW-1185">Reference proteome</keyword>
<reference evidence="8" key="1">
    <citation type="journal article" date="2023" name="Mol. Phylogenet. Evol.">
        <title>Genome-scale phylogeny and comparative genomics of the fungal order Sordariales.</title>
        <authorList>
            <person name="Hensen N."/>
            <person name="Bonometti L."/>
            <person name="Westerberg I."/>
            <person name="Brannstrom I.O."/>
            <person name="Guillou S."/>
            <person name="Cros-Aarteil S."/>
            <person name="Calhoun S."/>
            <person name="Haridas S."/>
            <person name="Kuo A."/>
            <person name="Mondo S."/>
            <person name="Pangilinan J."/>
            <person name="Riley R."/>
            <person name="LaButti K."/>
            <person name="Andreopoulos B."/>
            <person name="Lipzen A."/>
            <person name="Chen C."/>
            <person name="Yan M."/>
            <person name="Daum C."/>
            <person name="Ng V."/>
            <person name="Clum A."/>
            <person name="Steindorff A."/>
            <person name="Ohm R.A."/>
            <person name="Martin F."/>
            <person name="Silar P."/>
            <person name="Natvig D.O."/>
            <person name="Lalanne C."/>
            <person name="Gautier V."/>
            <person name="Ament-Velasquez S.L."/>
            <person name="Kruys A."/>
            <person name="Hutchinson M.I."/>
            <person name="Powell A.J."/>
            <person name="Barry K."/>
            <person name="Miller A.N."/>
            <person name="Grigoriev I.V."/>
            <person name="Debuchy R."/>
            <person name="Gladieux P."/>
            <person name="Hiltunen Thoren M."/>
            <person name="Johannesson H."/>
        </authorList>
    </citation>
    <scope>NUCLEOTIDE SEQUENCE</scope>
    <source>
        <strain evidence="8">PSN293</strain>
    </source>
</reference>
<accession>A0AAN6XVA3</accession>
<feature type="domain" description="Rhodopsin" evidence="7">
    <location>
        <begin position="36"/>
        <end position="286"/>
    </location>
</feature>
<dbReference type="Proteomes" id="UP001301769">
    <property type="component" value="Unassembled WGS sequence"/>
</dbReference>
<evidence type="ECO:0000313" key="8">
    <source>
        <dbReference type="EMBL" id="KAK4206356.1"/>
    </source>
</evidence>
<comment type="caution">
    <text evidence="8">The sequence shown here is derived from an EMBL/GenBank/DDBJ whole genome shotgun (WGS) entry which is preliminary data.</text>
</comment>
<organism evidence="8 9">
    <name type="scientific">Rhypophila decipiens</name>
    <dbReference type="NCBI Taxonomy" id="261697"/>
    <lineage>
        <taxon>Eukaryota</taxon>
        <taxon>Fungi</taxon>
        <taxon>Dikarya</taxon>
        <taxon>Ascomycota</taxon>
        <taxon>Pezizomycotina</taxon>
        <taxon>Sordariomycetes</taxon>
        <taxon>Sordariomycetidae</taxon>
        <taxon>Sordariales</taxon>
        <taxon>Naviculisporaceae</taxon>
        <taxon>Rhypophila</taxon>
    </lineage>
</organism>
<feature type="transmembrane region" description="Helical" evidence="6">
    <location>
        <begin position="52"/>
        <end position="71"/>
    </location>
</feature>
<dbReference type="EMBL" id="MU858433">
    <property type="protein sequence ID" value="KAK4206356.1"/>
    <property type="molecule type" value="Genomic_DNA"/>
</dbReference>
<feature type="transmembrane region" description="Helical" evidence="6">
    <location>
        <begin position="22"/>
        <end position="40"/>
    </location>
</feature>
<evidence type="ECO:0000256" key="4">
    <source>
        <dbReference type="ARBA" id="ARBA00023136"/>
    </source>
</evidence>
<dbReference type="Pfam" id="PF20684">
    <property type="entry name" value="Fung_rhodopsin"/>
    <property type="match status" value="1"/>
</dbReference>
<evidence type="ECO:0000256" key="6">
    <source>
        <dbReference type="SAM" id="Phobius"/>
    </source>
</evidence>
<keyword evidence="2 6" id="KW-0812">Transmembrane</keyword>
<dbReference type="InterPro" id="IPR049326">
    <property type="entry name" value="Rhodopsin_dom_fungi"/>
</dbReference>
<keyword evidence="4 6" id="KW-0472">Membrane</keyword>
<feature type="transmembrane region" description="Helical" evidence="6">
    <location>
        <begin position="221"/>
        <end position="241"/>
    </location>
</feature>
<feature type="transmembrane region" description="Helical" evidence="6">
    <location>
        <begin position="139"/>
        <end position="159"/>
    </location>
</feature>
<dbReference type="GO" id="GO:0016020">
    <property type="term" value="C:membrane"/>
    <property type="evidence" value="ECO:0007669"/>
    <property type="project" value="UniProtKB-SubCell"/>
</dbReference>
<feature type="transmembrane region" description="Helical" evidence="6">
    <location>
        <begin position="101"/>
        <end position="127"/>
    </location>
</feature>
<evidence type="ECO:0000313" key="9">
    <source>
        <dbReference type="Proteomes" id="UP001301769"/>
    </source>
</evidence>
<dbReference type="AlphaFoldDB" id="A0AAN6XVA3"/>
<evidence type="ECO:0000256" key="5">
    <source>
        <dbReference type="ARBA" id="ARBA00038359"/>
    </source>
</evidence>
<keyword evidence="3 6" id="KW-1133">Transmembrane helix</keyword>
<evidence type="ECO:0000259" key="7">
    <source>
        <dbReference type="Pfam" id="PF20684"/>
    </source>
</evidence>
<evidence type="ECO:0000256" key="1">
    <source>
        <dbReference type="ARBA" id="ARBA00004141"/>
    </source>
</evidence>
<proteinExistence type="inferred from homology"/>
<dbReference type="InterPro" id="IPR052337">
    <property type="entry name" value="SAT4-like"/>
</dbReference>
<dbReference type="PANTHER" id="PTHR33048">
    <property type="entry name" value="PTH11-LIKE INTEGRAL MEMBRANE PROTEIN (AFU_ORTHOLOGUE AFUA_5G11245)"/>
    <property type="match status" value="1"/>
</dbReference>
<protein>
    <recommendedName>
        <fullName evidence="7">Rhodopsin domain-containing protein</fullName>
    </recommendedName>
</protein>
<reference evidence="8" key="2">
    <citation type="submission" date="2023-05" db="EMBL/GenBank/DDBJ databases">
        <authorList>
            <consortium name="Lawrence Berkeley National Laboratory"/>
            <person name="Steindorff A."/>
            <person name="Hensen N."/>
            <person name="Bonometti L."/>
            <person name="Westerberg I."/>
            <person name="Brannstrom I.O."/>
            <person name="Guillou S."/>
            <person name="Cros-Aarteil S."/>
            <person name="Calhoun S."/>
            <person name="Haridas S."/>
            <person name="Kuo A."/>
            <person name="Mondo S."/>
            <person name="Pangilinan J."/>
            <person name="Riley R."/>
            <person name="Labutti K."/>
            <person name="Andreopoulos B."/>
            <person name="Lipzen A."/>
            <person name="Chen C."/>
            <person name="Yanf M."/>
            <person name="Daum C."/>
            <person name="Ng V."/>
            <person name="Clum A."/>
            <person name="Ohm R."/>
            <person name="Martin F."/>
            <person name="Silar P."/>
            <person name="Natvig D."/>
            <person name="Lalanne C."/>
            <person name="Gautier V."/>
            <person name="Ament-Velasquez S.L."/>
            <person name="Kruys A."/>
            <person name="Hutchinson M.I."/>
            <person name="Powell A.J."/>
            <person name="Barry K."/>
            <person name="Miller A.N."/>
            <person name="Grigoriev I.V."/>
            <person name="Debuchy R."/>
            <person name="Gladieux P."/>
            <person name="Thoren M.H."/>
            <person name="Johannesson H."/>
        </authorList>
    </citation>
    <scope>NUCLEOTIDE SEQUENCE</scope>
    <source>
        <strain evidence="8">PSN293</strain>
    </source>
</reference>
<comment type="similarity">
    <text evidence="5">Belongs to the SAT4 family.</text>
</comment>
<feature type="transmembrane region" description="Helical" evidence="6">
    <location>
        <begin position="261"/>
        <end position="285"/>
    </location>
</feature>
<name>A0AAN6XVA3_9PEZI</name>
<evidence type="ECO:0000256" key="2">
    <source>
        <dbReference type="ARBA" id="ARBA00022692"/>
    </source>
</evidence>
<gene>
    <name evidence="8" type="ORF">QBC37DRAFT_300964</name>
</gene>
<sequence>MADKPVLSTTGHLMSVEAMNGVIWTGFALCLLAFSARAYIRYVCFRRLLIEDYLILFVLGIILGCAIVGQIRLHYVYTMEDVGNGLTTVIPPTFFEDIPKALIAVFSEAVMCTVGIYAVKLNFLLFFHRLGGQIQQYLIFWWVVLVITVGCFATTVALFEYKCTLSDIIVIVTECTSKTDIAREWRNVILTCSLDAFTDVLILCFPISILWGVRVPMRKKIILGCVFSLTIFTVIVTIIRGTIQNGRIASDFTQSQNIGWVWFWMVIELVTAYLIACLVSFRILFVRYEKKSSDRQTLRRSPRSKSDKKYHLVDSLLDTFRDWECVSDRYDGDLLNHSLPSGRMSLDFTGSDGWALSTDVSSTKQLRVSLEPQP</sequence>
<dbReference type="PANTHER" id="PTHR33048:SF47">
    <property type="entry name" value="INTEGRAL MEMBRANE PROTEIN-RELATED"/>
    <property type="match status" value="1"/>
</dbReference>
<feature type="transmembrane region" description="Helical" evidence="6">
    <location>
        <begin position="188"/>
        <end position="209"/>
    </location>
</feature>
<evidence type="ECO:0000256" key="3">
    <source>
        <dbReference type="ARBA" id="ARBA00022989"/>
    </source>
</evidence>
<comment type="subcellular location">
    <subcellularLocation>
        <location evidence="1">Membrane</location>
        <topology evidence="1">Multi-pass membrane protein</topology>
    </subcellularLocation>
</comment>